<sequence>MHLIQSCLLRSNPRQNLEARSKEEAAVADRHYASALRIVLLYLSRTRILAHNSIQEISVTTTVTAAGMVQNSALDPIRGSGIHMAFFFLFEGWFRDPPNVLAYSITDQQEESRGLIVGWDEIHVSTKSNIGWRPPQCLLEARARRMSPPIDATSGGPTRRNIEKEPSWAGKVDSFEVHISQYRSKDAPDRIPTTCSGITINLLRLCEKGDRRDKRQAFGGGGGVGYAGEPCTTKSTASRSVNKAPPVHARCLLALLVVFKRATI</sequence>
<dbReference type="AlphaFoldDB" id="A0AA97NX58"/>
<dbReference type="Proteomes" id="UP000011086">
    <property type="component" value="Unassembled WGS sequence"/>
</dbReference>
<evidence type="ECO:0000313" key="1">
    <source>
        <dbReference type="EMBL" id="ELQ37889.1"/>
    </source>
</evidence>
<accession>A0AA97NX58</accession>
<reference evidence="1" key="1">
    <citation type="journal article" date="2012" name="PLoS Genet.">
        <title>Comparative analysis of the genomes of two field isolates of the rice blast fungus Magnaporthe oryzae.</title>
        <authorList>
            <person name="Xue M."/>
            <person name="Yang J."/>
            <person name="Li Z."/>
            <person name="Hu S."/>
            <person name="Yao N."/>
            <person name="Dean R.A."/>
            <person name="Zhao W."/>
            <person name="Shen M."/>
            <person name="Zhang H."/>
            <person name="Li C."/>
            <person name="Liu L."/>
            <person name="Cao L."/>
            <person name="Xu X."/>
            <person name="Xing Y."/>
            <person name="Hsiang T."/>
            <person name="Zhang Z."/>
            <person name="Xu J.R."/>
            <person name="Peng Y.L."/>
        </authorList>
    </citation>
    <scope>NUCLEOTIDE SEQUENCE</scope>
    <source>
        <strain evidence="1">Y34</strain>
    </source>
</reference>
<dbReference type="EMBL" id="JH793087">
    <property type="protein sequence ID" value="ELQ37889.1"/>
    <property type="molecule type" value="Genomic_DNA"/>
</dbReference>
<proteinExistence type="predicted"/>
<name>A0AA97NX58_PYRO3</name>
<gene>
    <name evidence="1" type="ORF">OOU_Y34scaffold00567g36</name>
</gene>
<protein>
    <submittedName>
        <fullName evidence="1">Uncharacterized protein</fullName>
    </submittedName>
</protein>
<organism evidence="1">
    <name type="scientific">Pyricularia oryzae (strain Y34)</name>
    <name type="common">Rice blast fungus</name>
    <name type="synonym">Magnaporthe oryzae</name>
    <dbReference type="NCBI Taxonomy" id="1143189"/>
    <lineage>
        <taxon>Eukaryota</taxon>
        <taxon>Fungi</taxon>
        <taxon>Dikarya</taxon>
        <taxon>Ascomycota</taxon>
        <taxon>Pezizomycotina</taxon>
        <taxon>Sordariomycetes</taxon>
        <taxon>Sordariomycetidae</taxon>
        <taxon>Magnaporthales</taxon>
        <taxon>Pyriculariaceae</taxon>
        <taxon>Pyricularia</taxon>
    </lineage>
</organism>